<dbReference type="EMBL" id="LLXH01004828">
    <property type="protein sequence ID" value="PKC52992.1"/>
    <property type="molecule type" value="Genomic_DNA"/>
</dbReference>
<dbReference type="AlphaFoldDB" id="A0A2N0QPL7"/>
<keyword evidence="2" id="KW-0238">DNA-binding</keyword>
<dbReference type="InterPro" id="IPR011545">
    <property type="entry name" value="DEAD/DEAH_box_helicase_dom"/>
</dbReference>
<evidence type="ECO:0000256" key="3">
    <source>
        <dbReference type="ARBA" id="ARBA00023235"/>
    </source>
</evidence>
<accession>A0A2N0QPL7</accession>
<dbReference type="GO" id="GO:0005737">
    <property type="term" value="C:cytoplasm"/>
    <property type="evidence" value="ECO:0007669"/>
    <property type="project" value="TreeGrafter"/>
</dbReference>
<protein>
    <recommendedName>
        <fullName evidence="5">DNA 3'-5' helicase</fullName>
        <ecNumber evidence="5">5.6.2.4</ecNumber>
    </recommendedName>
</protein>
<reference evidence="7 8" key="2">
    <citation type="submission" date="2017-10" db="EMBL/GenBank/DDBJ databases">
        <title>Genome analyses suggest a sexual origin of heterokaryosis in a supposedly ancient asexual fungus.</title>
        <authorList>
            <person name="Corradi N."/>
            <person name="Sedzielewska K."/>
            <person name="Noel J."/>
            <person name="Charron P."/>
            <person name="Farinelli L."/>
            <person name="Marton T."/>
            <person name="Kruger M."/>
            <person name="Pelin A."/>
            <person name="Brachmann A."/>
            <person name="Corradi N."/>
        </authorList>
    </citation>
    <scope>NUCLEOTIDE SEQUENCE [LARGE SCALE GENOMIC DNA]</scope>
    <source>
        <strain evidence="7 8">A1</strain>
    </source>
</reference>
<keyword evidence="7" id="KW-0378">Hydrolase</keyword>
<dbReference type="PANTHER" id="PTHR13710">
    <property type="entry name" value="DNA HELICASE RECQ FAMILY MEMBER"/>
    <property type="match status" value="1"/>
</dbReference>
<sequence length="79" mass="8616">MLQQYFGYPNFRNGQADIIQNILNQKNTLGILPTGGGKSICFQIPALVFQGTTIVISPLISLMKDQVDALLSSDIPATY</sequence>
<dbReference type="Proteomes" id="UP000232688">
    <property type="component" value="Unassembled WGS sequence"/>
</dbReference>
<evidence type="ECO:0000313" key="7">
    <source>
        <dbReference type="EMBL" id="PKC52992.1"/>
    </source>
</evidence>
<dbReference type="VEuPathDB" id="FungiDB:RhiirA1_480245"/>
<evidence type="ECO:0000256" key="4">
    <source>
        <dbReference type="ARBA" id="ARBA00034617"/>
    </source>
</evidence>
<dbReference type="PANTHER" id="PTHR13710:SF105">
    <property type="entry name" value="ATP-DEPENDENT DNA HELICASE Q1"/>
    <property type="match status" value="1"/>
</dbReference>
<organism evidence="7 8">
    <name type="scientific">Rhizophagus irregularis</name>
    <dbReference type="NCBI Taxonomy" id="588596"/>
    <lineage>
        <taxon>Eukaryota</taxon>
        <taxon>Fungi</taxon>
        <taxon>Fungi incertae sedis</taxon>
        <taxon>Mucoromycota</taxon>
        <taxon>Glomeromycotina</taxon>
        <taxon>Glomeromycetes</taxon>
        <taxon>Glomerales</taxon>
        <taxon>Glomeraceae</taxon>
        <taxon>Rhizophagus</taxon>
    </lineage>
</organism>
<dbReference type="GO" id="GO:0009378">
    <property type="term" value="F:four-way junction helicase activity"/>
    <property type="evidence" value="ECO:0007669"/>
    <property type="project" value="TreeGrafter"/>
</dbReference>
<dbReference type="Gene3D" id="3.40.50.300">
    <property type="entry name" value="P-loop containing nucleotide triphosphate hydrolases"/>
    <property type="match status" value="1"/>
</dbReference>
<dbReference type="GO" id="GO:0005524">
    <property type="term" value="F:ATP binding"/>
    <property type="evidence" value="ECO:0007669"/>
    <property type="project" value="InterPro"/>
</dbReference>
<dbReference type="GO" id="GO:0030894">
    <property type="term" value="C:replisome"/>
    <property type="evidence" value="ECO:0007669"/>
    <property type="project" value="TreeGrafter"/>
</dbReference>
<dbReference type="GO" id="GO:0043138">
    <property type="term" value="F:3'-5' DNA helicase activity"/>
    <property type="evidence" value="ECO:0007669"/>
    <property type="project" value="UniProtKB-EC"/>
</dbReference>
<comment type="similarity">
    <text evidence="1">Belongs to the helicase family. RecQ subfamily.</text>
</comment>
<dbReference type="InterPro" id="IPR027417">
    <property type="entry name" value="P-loop_NTPase"/>
</dbReference>
<proteinExistence type="inferred from homology"/>
<name>A0A2N0QPL7_9GLOM</name>
<dbReference type="GO" id="GO:0006281">
    <property type="term" value="P:DNA repair"/>
    <property type="evidence" value="ECO:0007669"/>
    <property type="project" value="TreeGrafter"/>
</dbReference>
<gene>
    <name evidence="7" type="ORF">RhiirA1_480245</name>
</gene>
<comment type="caution">
    <text evidence="7">The sequence shown here is derived from an EMBL/GenBank/DDBJ whole genome shotgun (WGS) entry which is preliminary data.</text>
</comment>
<evidence type="ECO:0000256" key="1">
    <source>
        <dbReference type="ARBA" id="ARBA00005446"/>
    </source>
</evidence>
<reference evidence="7 8" key="1">
    <citation type="submission" date="2017-10" db="EMBL/GenBank/DDBJ databases">
        <title>Extensive intraspecific genome diversity in a model arbuscular mycorrhizal fungus.</title>
        <authorList>
            <person name="Chen E.C.H."/>
            <person name="Morin E."/>
            <person name="Baudet D."/>
            <person name="Noel J."/>
            <person name="Ndikumana S."/>
            <person name="Charron P."/>
            <person name="St-Onge C."/>
            <person name="Giorgi J."/>
            <person name="Grigoriev I.V."/>
            <person name="Roux C."/>
            <person name="Martin F.M."/>
            <person name="Corradi N."/>
        </authorList>
    </citation>
    <scope>NUCLEOTIDE SEQUENCE [LARGE SCALE GENOMIC DNA]</scope>
    <source>
        <strain evidence="7 8">A1</strain>
    </source>
</reference>
<comment type="catalytic activity">
    <reaction evidence="4">
        <text>Couples ATP hydrolysis with the unwinding of duplex DNA by translocating in the 3'-5' direction.</text>
        <dbReference type="EC" id="5.6.2.4"/>
    </reaction>
</comment>
<dbReference type="Pfam" id="PF00270">
    <property type="entry name" value="DEAD"/>
    <property type="match status" value="1"/>
</dbReference>
<dbReference type="GO" id="GO:0003677">
    <property type="term" value="F:DNA binding"/>
    <property type="evidence" value="ECO:0007669"/>
    <property type="project" value="UniProtKB-KW"/>
</dbReference>
<evidence type="ECO:0000256" key="5">
    <source>
        <dbReference type="ARBA" id="ARBA00034808"/>
    </source>
</evidence>
<dbReference type="GO" id="GO:0016787">
    <property type="term" value="F:hydrolase activity"/>
    <property type="evidence" value="ECO:0007669"/>
    <property type="project" value="UniProtKB-KW"/>
</dbReference>
<dbReference type="EC" id="5.6.2.4" evidence="5"/>
<dbReference type="GO" id="GO:0006310">
    <property type="term" value="P:DNA recombination"/>
    <property type="evidence" value="ECO:0007669"/>
    <property type="project" value="TreeGrafter"/>
</dbReference>
<dbReference type="SUPFAM" id="SSF52540">
    <property type="entry name" value="P-loop containing nucleoside triphosphate hydrolases"/>
    <property type="match status" value="1"/>
</dbReference>
<feature type="domain" description="DEAD/DEAH-box helicase" evidence="6">
    <location>
        <begin position="14"/>
        <end position="70"/>
    </location>
</feature>
<keyword evidence="3" id="KW-0413">Isomerase</keyword>
<evidence type="ECO:0000259" key="6">
    <source>
        <dbReference type="Pfam" id="PF00270"/>
    </source>
</evidence>
<feature type="non-terminal residue" evidence="7">
    <location>
        <position position="79"/>
    </location>
</feature>
<evidence type="ECO:0000313" key="8">
    <source>
        <dbReference type="Proteomes" id="UP000232688"/>
    </source>
</evidence>
<evidence type="ECO:0000256" key="2">
    <source>
        <dbReference type="ARBA" id="ARBA00023125"/>
    </source>
</evidence>